<accession>A0ABQ4H1P9</accession>
<feature type="domain" description="MacB-like periplasmic core" evidence="9">
    <location>
        <begin position="20"/>
        <end position="235"/>
    </location>
</feature>
<reference evidence="10 11" key="1">
    <citation type="submission" date="2021-01" db="EMBL/GenBank/DDBJ databases">
        <title>Whole genome shotgun sequence of Microbispora siamensis NBRC 104113.</title>
        <authorList>
            <person name="Komaki H."/>
            <person name="Tamura T."/>
        </authorList>
    </citation>
    <scope>NUCLEOTIDE SEQUENCE [LARGE SCALE GENOMIC DNA]</scope>
    <source>
        <strain evidence="10 11">NBRC 104113</strain>
    </source>
</reference>
<feature type="transmembrane region" description="Helical" evidence="7">
    <location>
        <begin position="441"/>
        <end position="461"/>
    </location>
</feature>
<proteinExistence type="inferred from homology"/>
<dbReference type="InterPro" id="IPR050250">
    <property type="entry name" value="Macrolide_Exporter_MacB"/>
</dbReference>
<keyword evidence="5 7" id="KW-0472">Membrane</keyword>
<feature type="transmembrane region" description="Helical" evidence="7">
    <location>
        <begin position="778"/>
        <end position="804"/>
    </location>
</feature>
<dbReference type="Pfam" id="PF12704">
    <property type="entry name" value="MacB_PCD"/>
    <property type="match status" value="2"/>
</dbReference>
<dbReference type="Proteomes" id="UP000660454">
    <property type="component" value="Unassembled WGS sequence"/>
</dbReference>
<name>A0ABQ4H1P9_9ACTN</name>
<keyword evidence="4 7" id="KW-1133">Transmembrane helix</keyword>
<evidence type="ECO:0000256" key="7">
    <source>
        <dbReference type="SAM" id="Phobius"/>
    </source>
</evidence>
<evidence type="ECO:0000313" key="10">
    <source>
        <dbReference type="EMBL" id="GIH67613.1"/>
    </source>
</evidence>
<dbReference type="PANTHER" id="PTHR30572">
    <property type="entry name" value="MEMBRANE COMPONENT OF TRANSPORTER-RELATED"/>
    <property type="match status" value="1"/>
</dbReference>
<feature type="transmembrane region" description="Helical" evidence="7">
    <location>
        <begin position="723"/>
        <end position="751"/>
    </location>
</feature>
<feature type="transmembrane region" description="Helical" evidence="7">
    <location>
        <begin position="266"/>
        <end position="292"/>
    </location>
</feature>
<gene>
    <name evidence="10" type="ORF">Msi02_84300</name>
</gene>
<comment type="similarity">
    <text evidence="6">Belongs to the ABC-4 integral membrane protein family.</text>
</comment>
<organism evidence="10 11">
    <name type="scientific">Microbispora siamensis</name>
    <dbReference type="NCBI Taxonomy" id="564413"/>
    <lineage>
        <taxon>Bacteria</taxon>
        <taxon>Bacillati</taxon>
        <taxon>Actinomycetota</taxon>
        <taxon>Actinomycetes</taxon>
        <taxon>Streptosporangiales</taxon>
        <taxon>Streptosporangiaceae</taxon>
        <taxon>Microbispora</taxon>
    </lineage>
</organism>
<dbReference type="InterPro" id="IPR003838">
    <property type="entry name" value="ABC3_permease_C"/>
</dbReference>
<feature type="domain" description="MacB-like periplasmic core" evidence="9">
    <location>
        <begin position="495"/>
        <end position="696"/>
    </location>
</feature>
<evidence type="ECO:0000259" key="9">
    <source>
        <dbReference type="Pfam" id="PF12704"/>
    </source>
</evidence>
<dbReference type="PANTHER" id="PTHR30572:SF4">
    <property type="entry name" value="ABC TRANSPORTER PERMEASE YTRF"/>
    <property type="match status" value="1"/>
</dbReference>
<protein>
    <submittedName>
        <fullName evidence="10">ABC transporter substrate-binding protein</fullName>
    </submittedName>
</protein>
<feature type="transmembrane region" description="Helical" evidence="7">
    <location>
        <begin position="816"/>
        <end position="836"/>
    </location>
</feature>
<evidence type="ECO:0000256" key="3">
    <source>
        <dbReference type="ARBA" id="ARBA00022692"/>
    </source>
</evidence>
<feature type="domain" description="ABC3 transporter permease C-terminal" evidence="8">
    <location>
        <begin position="270"/>
        <end position="389"/>
    </location>
</feature>
<evidence type="ECO:0000256" key="4">
    <source>
        <dbReference type="ARBA" id="ARBA00022989"/>
    </source>
</evidence>
<evidence type="ECO:0000256" key="2">
    <source>
        <dbReference type="ARBA" id="ARBA00022475"/>
    </source>
</evidence>
<evidence type="ECO:0000256" key="6">
    <source>
        <dbReference type="ARBA" id="ARBA00038076"/>
    </source>
</evidence>
<keyword evidence="2" id="KW-1003">Cell membrane</keyword>
<evidence type="ECO:0000259" key="8">
    <source>
        <dbReference type="Pfam" id="PF02687"/>
    </source>
</evidence>
<evidence type="ECO:0000256" key="5">
    <source>
        <dbReference type="ARBA" id="ARBA00023136"/>
    </source>
</evidence>
<feature type="transmembrane region" description="Helical" evidence="7">
    <location>
        <begin position="416"/>
        <end position="435"/>
    </location>
</feature>
<dbReference type="Pfam" id="PF02687">
    <property type="entry name" value="FtsX"/>
    <property type="match status" value="2"/>
</dbReference>
<feature type="domain" description="ABC3 transporter permease C-terminal" evidence="8">
    <location>
        <begin position="730"/>
        <end position="845"/>
    </location>
</feature>
<keyword evidence="3 7" id="KW-0812">Transmembrane</keyword>
<sequence>MTAMWHLIVRNTVARRGRLALTLLAVLLGVTFVTGSLVLTDTSQRLLDDQFRTATAGVDLTVRDAAAFDSAMGVEVERDPLPPEVVDRVRAVPGVAAATPVVRGQGLLGVAGKTIVPAGPSLLLSWEPGPVGAFTLRAGRAPVAGDEVVVDAATARLHRIGLGAEVTVRAERTERLRVVGLAGFGPAEGLPNTTVALVALPAAQRLLALDRNASEIAVVAADGADAQRLRTAVSAALGSGYEVSSSRDVAASSAAAAKTQISYLQVMLFALAAAALLVGAFLIANTFSIVVTQRTRELAVLRAAGATGGQVMRSVLGEALLVGLAASAAGAGLGVACAAGLRDLAGAFGMTLPGGGLVVAPRTLVVAFAVGVGVTVLSALGPARRAASVAPVEAMRRASADGVTGRGTGRAGWGRTVAGAVLTALGVAGLSIVLAGPGSVVVLGEAAVSTVVGLALLGPAVSPGLVRLLGRPLGAAGVPGRLARESAARAPRRTSATALALAFGLALISFTTVLGTSIKDSTARSYTEVITADYVVESARNEMLGGLPAHAYHHVSELPQVAVASRLRYGHWKDGRSTEALTAVDPVTLPRVTSLHMVAGRLDAVAGGGVVLAANVARERHLKVGDTLAMTFSRTGTRRLPVVGLLRDRDAQALSTGYVISLDTFERNYREHVDASVFVKVADGVRDADARKAIERALGDAPTAQVRDQAAAVAGRNAMIDQVLGLVTALLMLTVLIALMGITNTLALSIIERTRELGLLRAVGMTGTQMRWMIRGEAVLVAALAIVAGIGLGVAFAAGTVTALGRTTEATLTLPVGPLLLVVAVAAVAGLLAGLLPARRAARLDVLTAIATT</sequence>
<evidence type="ECO:0000313" key="11">
    <source>
        <dbReference type="Proteomes" id="UP000660454"/>
    </source>
</evidence>
<feature type="transmembrane region" description="Helical" evidence="7">
    <location>
        <begin position="361"/>
        <end position="380"/>
    </location>
</feature>
<feature type="transmembrane region" description="Helical" evidence="7">
    <location>
        <begin position="498"/>
        <end position="518"/>
    </location>
</feature>
<evidence type="ECO:0000256" key="1">
    <source>
        <dbReference type="ARBA" id="ARBA00004651"/>
    </source>
</evidence>
<feature type="transmembrane region" description="Helical" evidence="7">
    <location>
        <begin position="319"/>
        <end position="341"/>
    </location>
</feature>
<keyword evidence="11" id="KW-1185">Reference proteome</keyword>
<comment type="caution">
    <text evidence="10">The sequence shown here is derived from an EMBL/GenBank/DDBJ whole genome shotgun (WGS) entry which is preliminary data.</text>
</comment>
<dbReference type="EMBL" id="BOOF01000086">
    <property type="protein sequence ID" value="GIH67613.1"/>
    <property type="molecule type" value="Genomic_DNA"/>
</dbReference>
<dbReference type="InterPro" id="IPR025857">
    <property type="entry name" value="MacB_PCD"/>
</dbReference>
<comment type="subcellular location">
    <subcellularLocation>
        <location evidence="1">Cell membrane</location>
        <topology evidence="1">Multi-pass membrane protein</topology>
    </subcellularLocation>
</comment>